<dbReference type="AlphaFoldDB" id="A0A9Q1D5C0"/>
<dbReference type="EMBL" id="JAFJMO010000013">
    <property type="protein sequence ID" value="KAJ8258587.1"/>
    <property type="molecule type" value="Genomic_DNA"/>
</dbReference>
<evidence type="ECO:0000256" key="7">
    <source>
        <dbReference type="ARBA" id="ARBA00022723"/>
    </source>
</evidence>
<dbReference type="SMART" id="SM00734">
    <property type="entry name" value="ZnF_Rad18"/>
    <property type="match status" value="2"/>
</dbReference>
<feature type="domain" description="SAP" evidence="21">
    <location>
        <begin position="340"/>
        <end position="374"/>
    </location>
</feature>
<dbReference type="SUPFAM" id="SSF57850">
    <property type="entry name" value="RING/U-box"/>
    <property type="match status" value="1"/>
</dbReference>
<dbReference type="InterPro" id="IPR017907">
    <property type="entry name" value="Znf_RING_CS"/>
</dbReference>
<comment type="pathway">
    <text evidence="3">Protein modification; protein ubiquitination.</text>
</comment>
<evidence type="ECO:0000256" key="6">
    <source>
        <dbReference type="ARBA" id="ARBA00022679"/>
    </source>
</evidence>
<dbReference type="Pfam" id="PF13923">
    <property type="entry name" value="zf-C3HC4_2"/>
    <property type="match status" value="1"/>
</dbReference>
<comment type="similarity">
    <text evidence="4">Belongs to the RAD18 family.</text>
</comment>
<evidence type="ECO:0000256" key="18">
    <source>
        <dbReference type="PROSITE-ProRule" id="PRU01256"/>
    </source>
</evidence>
<dbReference type="GO" id="GO:0005634">
    <property type="term" value="C:nucleus"/>
    <property type="evidence" value="ECO:0007669"/>
    <property type="project" value="UniProtKB-SubCell"/>
</dbReference>
<feature type="compositionally biased region" description="Basic and acidic residues" evidence="19">
    <location>
        <begin position="488"/>
        <end position="497"/>
    </location>
</feature>
<dbReference type="InterPro" id="IPR006642">
    <property type="entry name" value="Rad18_UBZ4"/>
</dbReference>
<dbReference type="Gene3D" id="3.30.40.10">
    <property type="entry name" value="Zinc/RING finger domain, C3HC4 (zinc finger)"/>
    <property type="match status" value="1"/>
</dbReference>
<dbReference type="GO" id="GO:0006281">
    <property type="term" value="P:DNA repair"/>
    <property type="evidence" value="ECO:0007669"/>
    <property type="project" value="UniProtKB-KW"/>
</dbReference>
<dbReference type="PROSITE" id="PS00518">
    <property type="entry name" value="ZF_RING_1"/>
    <property type="match status" value="1"/>
</dbReference>
<evidence type="ECO:0000256" key="4">
    <source>
        <dbReference type="ARBA" id="ARBA00009506"/>
    </source>
</evidence>
<comment type="caution">
    <text evidence="23">The sequence shown here is derived from an EMBL/GenBank/DDBJ whole genome shotgun (WGS) entry which is preliminary data.</text>
</comment>
<dbReference type="OrthoDB" id="9049620at2759"/>
<dbReference type="Proteomes" id="UP001152803">
    <property type="component" value="Unassembled WGS sequence"/>
</dbReference>
<dbReference type="PANTHER" id="PTHR14134">
    <property type="entry name" value="E3 UBIQUITIN-PROTEIN LIGASE RAD18"/>
    <property type="match status" value="1"/>
</dbReference>
<evidence type="ECO:0000256" key="11">
    <source>
        <dbReference type="ARBA" id="ARBA00022833"/>
    </source>
</evidence>
<dbReference type="FunFam" id="3.30.40.10:FF:000172">
    <property type="entry name" value="E3 ubiquitin-protein ligase RAD18"/>
    <property type="match status" value="1"/>
</dbReference>
<evidence type="ECO:0000256" key="14">
    <source>
        <dbReference type="ARBA" id="ARBA00023242"/>
    </source>
</evidence>
<evidence type="ECO:0000259" key="21">
    <source>
        <dbReference type="PROSITE" id="PS50800"/>
    </source>
</evidence>
<keyword evidence="14" id="KW-0539">Nucleus</keyword>
<keyword evidence="11" id="KW-0862">Zinc</keyword>
<dbReference type="SMART" id="SM00513">
    <property type="entry name" value="SAP"/>
    <property type="match status" value="1"/>
</dbReference>
<dbReference type="GO" id="GO:0003697">
    <property type="term" value="F:single-stranded DNA binding"/>
    <property type="evidence" value="ECO:0007669"/>
    <property type="project" value="InterPro"/>
</dbReference>
<dbReference type="InterPro" id="IPR013083">
    <property type="entry name" value="Znf_RING/FYVE/PHD"/>
</dbReference>
<dbReference type="PROSITE" id="PS50800">
    <property type="entry name" value="SAP"/>
    <property type="match status" value="1"/>
</dbReference>
<dbReference type="GO" id="GO:0006301">
    <property type="term" value="P:DNA damage tolerance"/>
    <property type="evidence" value="ECO:0007669"/>
    <property type="project" value="InterPro"/>
</dbReference>
<comment type="catalytic activity">
    <reaction evidence="1">
        <text>S-ubiquitinyl-[E2 ubiquitin-conjugating enzyme]-L-cysteine + [acceptor protein]-L-lysine = [E2 ubiquitin-conjugating enzyme]-L-cysteine + N(6)-ubiquitinyl-[acceptor protein]-L-lysine.</text>
        <dbReference type="EC" id="2.3.2.27"/>
    </reaction>
</comment>
<keyword evidence="8 18" id="KW-0227">DNA damage</keyword>
<keyword evidence="13 18" id="KW-0234">DNA repair</keyword>
<proteinExistence type="inferred from homology"/>
<keyword evidence="9 17" id="KW-0863">Zinc-finger</keyword>
<dbReference type="GO" id="GO:0006513">
    <property type="term" value="P:protein monoubiquitination"/>
    <property type="evidence" value="ECO:0007669"/>
    <property type="project" value="InterPro"/>
</dbReference>
<dbReference type="GO" id="GO:0008270">
    <property type="term" value="F:zinc ion binding"/>
    <property type="evidence" value="ECO:0007669"/>
    <property type="project" value="UniProtKB-KW"/>
</dbReference>
<dbReference type="InterPro" id="IPR039577">
    <property type="entry name" value="Rad18"/>
</dbReference>
<dbReference type="Gene3D" id="3.30.160.60">
    <property type="entry name" value="Classic Zinc Finger"/>
    <property type="match status" value="1"/>
</dbReference>
<keyword evidence="7" id="KW-0479">Metal-binding</keyword>
<dbReference type="EC" id="2.3.2.27" evidence="5"/>
<evidence type="ECO:0000256" key="9">
    <source>
        <dbReference type="ARBA" id="ARBA00022771"/>
    </source>
</evidence>
<evidence type="ECO:0000256" key="17">
    <source>
        <dbReference type="PROSITE-ProRule" id="PRU00175"/>
    </source>
</evidence>
<evidence type="ECO:0000256" key="19">
    <source>
        <dbReference type="SAM" id="MobiDB-lite"/>
    </source>
</evidence>
<gene>
    <name evidence="23" type="ORF">COCON_G00175990</name>
</gene>
<evidence type="ECO:0000256" key="15">
    <source>
        <dbReference type="ARBA" id="ARBA00031783"/>
    </source>
</evidence>
<comment type="subcellular location">
    <subcellularLocation>
        <location evidence="2">Nucleus</location>
    </subcellularLocation>
</comment>
<accession>A0A9Q1D5C0</accession>
<evidence type="ECO:0000256" key="3">
    <source>
        <dbReference type="ARBA" id="ARBA00004906"/>
    </source>
</evidence>
<feature type="domain" description="UBZ4-type" evidence="22">
    <location>
        <begin position="293"/>
        <end position="320"/>
    </location>
</feature>
<feature type="domain" description="RING-type" evidence="20">
    <location>
        <begin position="31"/>
        <end position="69"/>
    </location>
</feature>
<evidence type="ECO:0000256" key="12">
    <source>
        <dbReference type="ARBA" id="ARBA00023125"/>
    </source>
</evidence>
<evidence type="ECO:0000259" key="20">
    <source>
        <dbReference type="PROSITE" id="PS50089"/>
    </source>
</evidence>
<dbReference type="InterPro" id="IPR001841">
    <property type="entry name" value="Znf_RING"/>
</dbReference>
<sequence length="527" mass="59714">MTSRSKMSVLTEPEFPPHLMCLKNVEALLRCPICFDYLNISMMTKCSHNFCSLCIRKFLSCKLQCPVCNLPMTELDLRNNRILDDLVMSFQEARQQLLQTNLYPPTVSPKALRPIAKRKASNASRPMVESTIMKHFLQKGNSPSSSFSSSSSSPSLTKRTRRQPPCNDKTLRPNPLEMIRAVKVELVQLPPQMARTLKGERVKRTVKQETVEVPTEHTMSVKEEMVEIPAQQTRTVPEPVTRTVKEERVVVPKQVTRIVKKEMVEEPAMESSPGVTCSSESPSTSQSMKAVVKVECPVCLVGIPEHQINRHLDNCLIRDEKKESLRSSTKKRKPLAKLVYNLLTIQDLRKKLRDLSLPTQGSRDQLVRRHQEYVLMYNAECDSFSPKSAQDIAKEVEVNEKMRAQLQSKSKRVMVFSKNQTEEEIDKLHLNYRKQHSVEFSRLIDQVKGHWEASKKACVKEEVPEGAGEECPADELGDTAPCVLRVVSEDRAEDRDPPPPLSPTFSDVSVSSSISDVFSVEADRNTI</sequence>
<keyword evidence="24" id="KW-1185">Reference proteome</keyword>
<evidence type="ECO:0000313" key="23">
    <source>
        <dbReference type="EMBL" id="KAJ8258587.1"/>
    </source>
</evidence>
<evidence type="ECO:0000313" key="24">
    <source>
        <dbReference type="Proteomes" id="UP001152803"/>
    </source>
</evidence>
<feature type="region of interest" description="Disordered" evidence="19">
    <location>
        <begin position="138"/>
        <end position="174"/>
    </location>
</feature>
<evidence type="ECO:0000256" key="1">
    <source>
        <dbReference type="ARBA" id="ARBA00000900"/>
    </source>
</evidence>
<feature type="region of interest" description="Disordered" evidence="19">
    <location>
        <begin position="488"/>
        <end position="508"/>
    </location>
</feature>
<dbReference type="PANTHER" id="PTHR14134:SF2">
    <property type="entry name" value="E3 UBIQUITIN-PROTEIN LIGASE RAD18"/>
    <property type="match status" value="1"/>
</dbReference>
<dbReference type="PROSITE" id="PS51908">
    <property type="entry name" value="ZF_UBZ4"/>
    <property type="match status" value="1"/>
</dbReference>
<dbReference type="FunFam" id="3.30.160.60:FF:000331">
    <property type="entry name" value="E3 ubiquitin-protein ligase RAD18"/>
    <property type="match status" value="1"/>
</dbReference>
<keyword evidence="10" id="KW-0833">Ubl conjugation pathway</keyword>
<evidence type="ECO:0000256" key="2">
    <source>
        <dbReference type="ARBA" id="ARBA00004123"/>
    </source>
</evidence>
<dbReference type="SMART" id="SM00184">
    <property type="entry name" value="RING"/>
    <property type="match status" value="1"/>
</dbReference>
<dbReference type="CDD" id="cd16529">
    <property type="entry name" value="RING-HC_RAD18"/>
    <property type="match status" value="1"/>
</dbReference>
<feature type="compositionally biased region" description="Low complexity" evidence="19">
    <location>
        <begin position="142"/>
        <end position="155"/>
    </location>
</feature>
<keyword evidence="12" id="KW-0238">DNA-binding</keyword>
<dbReference type="Pfam" id="PF02037">
    <property type="entry name" value="SAP"/>
    <property type="match status" value="1"/>
</dbReference>
<evidence type="ECO:0000256" key="16">
    <source>
        <dbReference type="ARBA" id="ARBA00082369"/>
    </source>
</evidence>
<evidence type="ECO:0000256" key="13">
    <source>
        <dbReference type="ARBA" id="ARBA00023204"/>
    </source>
</evidence>
<keyword evidence="6" id="KW-0808">Transferase</keyword>
<dbReference type="GO" id="GO:0061630">
    <property type="term" value="F:ubiquitin protein ligase activity"/>
    <property type="evidence" value="ECO:0007669"/>
    <property type="project" value="UniProtKB-EC"/>
</dbReference>
<evidence type="ECO:0000259" key="22">
    <source>
        <dbReference type="PROSITE" id="PS51908"/>
    </source>
</evidence>
<protein>
    <recommendedName>
        <fullName evidence="5">RING-type E3 ubiquitin transferase</fullName>
        <ecNumber evidence="5">2.3.2.27</ecNumber>
    </recommendedName>
    <alternativeName>
        <fullName evidence="15 16">RING-type E3 ubiquitin transferase RAD18</fullName>
    </alternativeName>
</protein>
<evidence type="ECO:0000256" key="8">
    <source>
        <dbReference type="ARBA" id="ARBA00022763"/>
    </source>
</evidence>
<dbReference type="GO" id="GO:0097505">
    <property type="term" value="C:Rad6-Rad18 complex"/>
    <property type="evidence" value="ECO:0007669"/>
    <property type="project" value="TreeGrafter"/>
</dbReference>
<name>A0A9Q1D5C0_CONCO</name>
<reference evidence="23" key="1">
    <citation type="journal article" date="2023" name="Science">
        <title>Genome structures resolve the early diversification of teleost fishes.</title>
        <authorList>
            <person name="Parey E."/>
            <person name="Louis A."/>
            <person name="Montfort J."/>
            <person name="Bouchez O."/>
            <person name="Roques C."/>
            <person name="Iampietro C."/>
            <person name="Lluch J."/>
            <person name="Castinel A."/>
            <person name="Donnadieu C."/>
            <person name="Desvignes T."/>
            <person name="Floi Bucao C."/>
            <person name="Jouanno E."/>
            <person name="Wen M."/>
            <person name="Mejri S."/>
            <person name="Dirks R."/>
            <person name="Jansen H."/>
            <person name="Henkel C."/>
            <person name="Chen W.J."/>
            <person name="Zahm M."/>
            <person name="Cabau C."/>
            <person name="Klopp C."/>
            <person name="Thompson A.W."/>
            <person name="Robinson-Rechavi M."/>
            <person name="Braasch I."/>
            <person name="Lecointre G."/>
            <person name="Bobe J."/>
            <person name="Postlethwait J.H."/>
            <person name="Berthelot C."/>
            <person name="Roest Crollius H."/>
            <person name="Guiguen Y."/>
        </authorList>
    </citation>
    <scope>NUCLEOTIDE SEQUENCE</scope>
    <source>
        <strain evidence="23">Concon-B</strain>
    </source>
</reference>
<dbReference type="InterPro" id="IPR003034">
    <property type="entry name" value="SAP_dom"/>
</dbReference>
<evidence type="ECO:0000256" key="10">
    <source>
        <dbReference type="ARBA" id="ARBA00022786"/>
    </source>
</evidence>
<dbReference type="PROSITE" id="PS50089">
    <property type="entry name" value="ZF_RING_2"/>
    <property type="match status" value="1"/>
</dbReference>
<evidence type="ECO:0000256" key="5">
    <source>
        <dbReference type="ARBA" id="ARBA00012483"/>
    </source>
</evidence>
<organism evidence="23 24">
    <name type="scientific">Conger conger</name>
    <name type="common">Conger eel</name>
    <name type="synonym">Muraena conger</name>
    <dbReference type="NCBI Taxonomy" id="82655"/>
    <lineage>
        <taxon>Eukaryota</taxon>
        <taxon>Metazoa</taxon>
        <taxon>Chordata</taxon>
        <taxon>Craniata</taxon>
        <taxon>Vertebrata</taxon>
        <taxon>Euteleostomi</taxon>
        <taxon>Actinopterygii</taxon>
        <taxon>Neopterygii</taxon>
        <taxon>Teleostei</taxon>
        <taxon>Anguilliformes</taxon>
        <taxon>Congridae</taxon>
        <taxon>Conger</taxon>
    </lineage>
</organism>